<evidence type="ECO:0000256" key="1">
    <source>
        <dbReference type="SAM" id="Phobius"/>
    </source>
</evidence>
<dbReference type="PROSITE" id="PS00409">
    <property type="entry name" value="PROKAR_NTER_METHYL"/>
    <property type="match status" value="1"/>
</dbReference>
<keyword evidence="1" id="KW-0812">Transmembrane</keyword>
<dbReference type="InterPro" id="IPR032092">
    <property type="entry name" value="PilW"/>
</dbReference>
<name>A0ABV2JRE5_9GAMM</name>
<protein>
    <submittedName>
        <fullName evidence="2">Type IV pilus assembly protein PilW</fullName>
    </submittedName>
</protein>
<dbReference type="Pfam" id="PF07963">
    <property type="entry name" value="N_methyl"/>
    <property type="match status" value="1"/>
</dbReference>
<proteinExistence type="predicted"/>
<keyword evidence="1" id="KW-1133">Transmembrane helix</keyword>
<dbReference type="InterPro" id="IPR045584">
    <property type="entry name" value="Pilin-like"/>
</dbReference>
<keyword evidence="1" id="KW-0472">Membrane</keyword>
<reference evidence="2 3" key="1">
    <citation type="submission" date="2024-06" db="EMBL/GenBank/DDBJ databases">
        <title>Sorghum-associated microbial communities from plants grown in Nebraska, USA.</title>
        <authorList>
            <person name="Schachtman D."/>
        </authorList>
    </citation>
    <scope>NUCLEOTIDE SEQUENCE [LARGE SCALE GENOMIC DNA]</scope>
    <source>
        <strain evidence="2 3">1073</strain>
    </source>
</reference>
<evidence type="ECO:0000313" key="3">
    <source>
        <dbReference type="Proteomes" id="UP001549184"/>
    </source>
</evidence>
<dbReference type="EMBL" id="JBEPMU010000001">
    <property type="protein sequence ID" value="MET3651411.1"/>
    <property type="molecule type" value="Genomic_DNA"/>
</dbReference>
<feature type="transmembrane region" description="Helical" evidence="1">
    <location>
        <begin position="20"/>
        <end position="38"/>
    </location>
</feature>
<evidence type="ECO:0000313" key="2">
    <source>
        <dbReference type="EMBL" id="MET3651411.1"/>
    </source>
</evidence>
<accession>A0ABV2JRE5</accession>
<sequence>MTQGRLPAANVRGFTLIELMVAMLLGLVVIAGVGSVFLSNQRVYRTNRALSEVQDNSRTAFEMLARDIRNAGLTACSNSSRVSNVLNAGPVNGGTTWWADWNNAVRGYAGNDSNVPTGTGEGDRVAGTPSVQLIGGDEASFSVATHTPSTATFTLNESNPDLNAKGVYIVCDFDHAAIFKASSFNNGAKTLGHATTGGNCSAGLGYPTVCTGTANTYTFGTNSLITQLNASDWYVGKNPAGGTSLYRLARNGDIFERQEMVRGVTSMALAYHQPGLADQFVAAGDVTNWTLVSSVRVTLTMQSSDGTAGAAPITRSFTTTTTLRNRVL</sequence>
<dbReference type="Proteomes" id="UP001549184">
    <property type="component" value="Unassembled WGS sequence"/>
</dbReference>
<dbReference type="Pfam" id="PF16074">
    <property type="entry name" value="PilW"/>
    <property type="match status" value="1"/>
</dbReference>
<dbReference type="RefSeq" id="WP_354012847.1">
    <property type="nucleotide sequence ID" value="NZ_JBEPMU010000001.1"/>
</dbReference>
<keyword evidence="3" id="KW-1185">Reference proteome</keyword>
<comment type="caution">
    <text evidence="2">The sequence shown here is derived from an EMBL/GenBank/DDBJ whole genome shotgun (WGS) entry which is preliminary data.</text>
</comment>
<dbReference type="NCBIfam" id="TIGR02532">
    <property type="entry name" value="IV_pilin_GFxxxE"/>
    <property type="match status" value="1"/>
</dbReference>
<organism evidence="2 3">
    <name type="scientific">Dyella japonica</name>
    <dbReference type="NCBI Taxonomy" id="231455"/>
    <lineage>
        <taxon>Bacteria</taxon>
        <taxon>Pseudomonadati</taxon>
        <taxon>Pseudomonadota</taxon>
        <taxon>Gammaproteobacteria</taxon>
        <taxon>Lysobacterales</taxon>
        <taxon>Rhodanobacteraceae</taxon>
        <taxon>Dyella</taxon>
    </lineage>
</organism>
<gene>
    <name evidence="2" type="ORF">ABIC75_001113</name>
</gene>
<dbReference type="SUPFAM" id="SSF54523">
    <property type="entry name" value="Pili subunits"/>
    <property type="match status" value="1"/>
</dbReference>
<dbReference type="InterPro" id="IPR012902">
    <property type="entry name" value="N_methyl_site"/>
</dbReference>